<dbReference type="InterPro" id="IPR050373">
    <property type="entry name" value="Fibrinogen_C-term_domain"/>
</dbReference>
<dbReference type="SUPFAM" id="SSF56496">
    <property type="entry name" value="Fibrinogen C-terminal domain-like"/>
    <property type="match status" value="1"/>
</dbReference>
<dbReference type="InterPro" id="IPR002181">
    <property type="entry name" value="Fibrinogen_a/b/g_C_dom"/>
</dbReference>
<dbReference type="InParanoid" id="K1R369"/>
<dbReference type="Gene3D" id="3.90.215.10">
    <property type="entry name" value="Gamma Fibrinogen, chain A, domain 1"/>
    <property type="match status" value="1"/>
</dbReference>
<evidence type="ECO:0000313" key="1">
    <source>
        <dbReference type="EMBL" id="EKC40188.1"/>
    </source>
</evidence>
<dbReference type="AlphaFoldDB" id="K1R369"/>
<dbReference type="InterPro" id="IPR014716">
    <property type="entry name" value="Fibrinogen_a/b/g_C_1"/>
</dbReference>
<protein>
    <submittedName>
        <fullName evidence="1">Ficolin-1</fullName>
    </submittedName>
</protein>
<dbReference type="EMBL" id="JH818873">
    <property type="protein sequence ID" value="EKC40188.1"/>
    <property type="molecule type" value="Genomic_DNA"/>
</dbReference>
<organism evidence="1">
    <name type="scientific">Magallana gigas</name>
    <name type="common">Pacific oyster</name>
    <name type="synonym">Crassostrea gigas</name>
    <dbReference type="NCBI Taxonomy" id="29159"/>
    <lineage>
        <taxon>Eukaryota</taxon>
        <taxon>Metazoa</taxon>
        <taxon>Spiralia</taxon>
        <taxon>Lophotrochozoa</taxon>
        <taxon>Mollusca</taxon>
        <taxon>Bivalvia</taxon>
        <taxon>Autobranchia</taxon>
        <taxon>Pteriomorphia</taxon>
        <taxon>Ostreida</taxon>
        <taxon>Ostreoidea</taxon>
        <taxon>Ostreidae</taxon>
        <taxon>Magallana</taxon>
    </lineage>
</organism>
<dbReference type="CDD" id="cd00087">
    <property type="entry name" value="FReD"/>
    <property type="match status" value="1"/>
</dbReference>
<name>K1R369_MAGGI</name>
<dbReference type="Pfam" id="PF00147">
    <property type="entry name" value="Fibrinogen_C"/>
    <property type="match status" value="1"/>
</dbReference>
<dbReference type="PROSITE" id="PS51406">
    <property type="entry name" value="FIBRINOGEN_C_2"/>
    <property type="match status" value="1"/>
</dbReference>
<dbReference type="SMART" id="SM00186">
    <property type="entry name" value="FBG"/>
    <property type="match status" value="1"/>
</dbReference>
<accession>K1R369</accession>
<dbReference type="PANTHER" id="PTHR19143">
    <property type="entry name" value="FIBRINOGEN/TENASCIN/ANGIOPOEITIN"/>
    <property type="match status" value="1"/>
</dbReference>
<dbReference type="HOGENOM" id="CLU_356502_0_0_1"/>
<dbReference type="GO" id="GO:0005615">
    <property type="term" value="C:extracellular space"/>
    <property type="evidence" value="ECO:0007669"/>
    <property type="project" value="TreeGrafter"/>
</dbReference>
<gene>
    <name evidence="1" type="ORF">CGI_10027833</name>
</gene>
<sequence>MADQTSPVTDVPQGPWHLNMTSNLQDHIPRVGQAVSGFVPHIMGPSTHHRVILNRLNSREHHLEPTHESSVVVDVDTDHQQFTPGQEENNPNLLSHEHFQIPSSFFQDENQNGLPGQGEGGEHGHAHDSATNRFSIKSIILNSGGFLAIISLKLLSQHFLGFFVFLAMFGTHVYANMTMQKVVHQSSLRNSSCRGQVLPFLWIITFLSANIAVVMYAFKEEVLWNVLMFQLPVLHNSDFWDYLWMVLVTDFILKFSTIIIKAFLSLLPFGQKRRGKIYMVVENVMQMYRLLTPIIPWFHFLYDDQGMVLGIILVALYFLMKIFQCLAKVLEVFKSFKSLLSDVVLFHDVGERHRSEEFIKTELQQFYQGIERMITNKLDGMENIVETKISNMMETIANSIVKEERTSIRNLNAQPSMKNEKIGDILSAIQSEQRLLRQEMADAYNLTNEKISGLLETTRDAMVFKGAETRTPKGNDLQNSLQAVTNIDKANETVCFCTNNMAEEFGTNLQILQEGIENFTVIFENKLNILDEIRNTNLYLSEQFLSGDDILVLRFNKSYEKMSSQFLLTIPNHGFNSTAKHDAILGNACADILKKYPNTRGKDGVYNIMGYSNSSITGKAKAVFCDMSTENGGWTVIQRRVNGSVAFYRDWKAYKNGFGIADHEYWIGNDMLHRLTSLRPQELRVDMERFNGEKAYAIYSKFSVGDEASKYKLEIFGYYRGNAGDSLQDSNNCKFSTLDQDNDGVSYSHCATEYKTAGWANNCFRANINGHYANYEKYSASYYHRGN</sequence>
<dbReference type="NCBIfam" id="NF040941">
    <property type="entry name" value="GGGWT_bact"/>
    <property type="match status" value="1"/>
</dbReference>
<dbReference type="InterPro" id="IPR036056">
    <property type="entry name" value="Fibrinogen-like_C"/>
</dbReference>
<proteinExistence type="predicted"/>
<reference evidence="1" key="1">
    <citation type="journal article" date="2012" name="Nature">
        <title>The oyster genome reveals stress adaptation and complexity of shell formation.</title>
        <authorList>
            <person name="Zhang G."/>
            <person name="Fang X."/>
            <person name="Guo X."/>
            <person name="Li L."/>
            <person name="Luo R."/>
            <person name="Xu F."/>
            <person name="Yang P."/>
            <person name="Zhang L."/>
            <person name="Wang X."/>
            <person name="Qi H."/>
            <person name="Xiong Z."/>
            <person name="Que H."/>
            <person name="Xie Y."/>
            <person name="Holland P.W."/>
            <person name="Paps J."/>
            <person name="Zhu Y."/>
            <person name="Wu F."/>
            <person name="Chen Y."/>
            <person name="Wang J."/>
            <person name="Peng C."/>
            <person name="Meng J."/>
            <person name="Yang L."/>
            <person name="Liu J."/>
            <person name="Wen B."/>
            <person name="Zhang N."/>
            <person name="Huang Z."/>
            <person name="Zhu Q."/>
            <person name="Feng Y."/>
            <person name="Mount A."/>
            <person name="Hedgecock D."/>
            <person name="Xu Z."/>
            <person name="Liu Y."/>
            <person name="Domazet-Loso T."/>
            <person name="Du Y."/>
            <person name="Sun X."/>
            <person name="Zhang S."/>
            <person name="Liu B."/>
            <person name="Cheng P."/>
            <person name="Jiang X."/>
            <person name="Li J."/>
            <person name="Fan D."/>
            <person name="Wang W."/>
            <person name="Fu W."/>
            <person name="Wang T."/>
            <person name="Wang B."/>
            <person name="Zhang J."/>
            <person name="Peng Z."/>
            <person name="Li Y."/>
            <person name="Li N."/>
            <person name="Wang J."/>
            <person name="Chen M."/>
            <person name="He Y."/>
            <person name="Tan F."/>
            <person name="Song X."/>
            <person name="Zheng Q."/>
            <person name="Huang R."/>
            <person name="Yang H."/>
            <person name="Du X."/>
            <person name="Chen L."/>
            <person name="Yang M."/>
            <person name="Gaffney P.M."/>
            <person name="Wang S."/>
            <person name="Luo L."/>
            <person name="She Z."/>
            <person name="Ming Y."/>
            <person name="Huang W."/>
            <person name="Zhang S."/>
            <person name="Huang B."/>
            <person name="Zhang Y."/>
            <person name="Qu T."/>
            <person name="Ni P."/>
            <person name="Miao G."/>
            <person name="Wang J."/>
            <person name="Wang Q."/>
            <person name="Steinberg C.E."/>
            <person name="Wang H."/>
            <person name="Li N."/>
            <person name="Qian L."/>
            <person name="Zhang G."/>
            <person name="Li Y."/>
            <person name="Yang H."/>
            <person name="Liu X."/>
            <person name="Wang J."/>
            <person name="Yin Y."/>
            <person name="Wang J."/>
        </authorList>
    </citation>
    <scope>NUCLEOTIDE SEQUENCE [LARGE SCALE GENOMIC DNA]</scope>
    <source>
        <strain evidence="1">05x7-T-G4-1.051#20</strain>
    </source>
</reference>